<dbReference type="AlphaFoldDB" id="F5XXS5"/>
<dbReference type="Pfam" id="PF03658">
    <property type="entry name" value="Ub-RnfH"/>
    <property type="match status" value="1"/>
</dbReference>
<dbReference type="PANTHER" id="PTHR37483:SF1">
    <property type="entry name" value="UPF0125 PROTEIN RATB"/>
    <property type="match status" value="1"/>
</dbReference>
<dbReference type="PANTHER" id="PTHR37483">
    <property type="entry name" value="UPF0125 PROTEIN RATB"/>
    <property type="match status" value="1"/>
</dbReference>
<reference evidence="3 4" key="2">
    <citation type="journal article" date="2011" name="PLoS ONE">
        <title>The Cyst-Dividing Bacterium Ramlibacter tataouinensis TTB310 Genome Reveals a Well-Stocked Toolbox for Adaptation to a Desert Environment.</title>
        <authorList>
            <person name="De Luca G."/>
            <person name="Barakat M."/>
            <person name="Ortet P."/>
            <person name="Fochesato S."/>
            <person name="Jourlin-Castelli C."/>
            <person name="Ansaldi M."/>
            <person name="Py B."/>
            <person name="Fichant G."/>
            <person name="Coutinho P.M."/>
            <person name="Voulhoux R."/>
            <person name="Bastien O."/>
            <person name="Marechal E."/>
            <person name="Henrissat B."/>
            <person name="Quentin Y."/>
            <person name="Noirot P."/>
            <person name="Filloux A."/>
            <person name="Mejean V."/>
            <person name="Dubow M.S."/>
            <person name="Barras F."/>
            <person name="Barbe V."/>
            <person name="Weissenbach J."/>
            <person name="Mihalcescu I."/>
            <person name="Vermeglio A."/>
            <person name="Achouak W."/>
            <person name="Heulin T."/>
        </authorList>
    </citation>
    <scope>NUCLEOTIDE SEQUENCE [LARGE SCALE GENOMIC DNA]</scope>
    <source>
        <strain evidence="4">ATCC BAA-407 / DSM 14655 / LMG 21543 / TTB310</strain>
    </source>
</reference>
<organism evidence="3 4">
    <name type="scientific">Ramlibacter tataouinensis (strain ATCC BAA-407 / DSM 14655 / LMG 21543 / TTB310)</name>
    <dbReference type="NCBI Taxonomy" id="365046"/>
    <lineage>
        <taxon>Bacteria</taxon>
        <taxon>Pseudomonadati</taxon>
        <taxon>Pseudomonadota</taxon>
        <taxon>Betaproteobacteria</taxon>
        <taxon>Burkholderiales</taxon>
        <taxon>Comamonadaceae</taxon>
        <taxon>Ramlibacter</taxon>
    </lineage>
</organism>
<sequence length="117" mass="12798">MANPPETLTVTVAYSPSAREVDERVVRLPAGARVADALDASGLRVAYPQLDPAQAGVGVWGRAAAWDQPLRERDRVEIWRPLRVDPKVARRERFRRQGSRAAGLFVQKKAGPRAGSG</sequence>
<protein>
    <recommendedName>
        <fullName evidence="2">UPF0125 protein Rta_19680</fullName>
    </recommendedName>
</protein>
<dbReference type="eggNOG" id="COG2914">
    <property type="taxonomic scope" value="Bacteria"/>
</dbReference>
<dbReference type="HAMAP" id="MF_00460">
    <property type="entry name" value="UPF0125_RnfH"/>
    <property type="match status" value="1"/>
</dbReference>
<dbReference type="KEGG" id="rta:Rta_19680"/>
<dbReference type="Proteomes" id="UP000008385">
    <property type="component" value="Chromosome"/>
</dbReference>
<dbReference type="InterPro" id="IPR016155">
    <property type="entry name" value="Mopterin_synth/thiamin_S_b"/>
</dbReference>
<dbReference type="OrthoDB" id="9796575at2"/>
<dbReference type="STRING" id="365046.Rta_19680"/>
<dbReference type="EMBL" id="CP000245">
    <property type="protein sequence ID" value="AEG93060.1"/>
    <property type="molecule type" value="Genomic_DNA"/>
</dbReference>
<dbReference type="Gene3D" id="3.10.20.280">
    <property type="entry name" value="RnfH-like"/>
    <property type="match status" value="1"/>
</dbReference>
<accession>F5XXS5</accession>
<dbReference type="SUPFAM" id="SSF54285">
    <property type="entry name" value="MoaD/ThiS"/>
    <property type="match status" value="1"/>
</dbReference>
<dbReference type="RefSeq" id="WP_013901292.1">
    <property type="nucleotide sequence ID" value="NC_015677.1"/>
</dbReference>
<dbReference type="InterPro" id="IPR037021">
    <property type="entry name" value="RnfH_sf"/>
</dbReference>
<gene>
    <name evidence="3" type="ordered locus">Rta_19680</name>
</gene>
<dbReference type="HOGENOM" id="CLU_150721_0_0_4"/>
<reference evidence="4" key="1">
    <citation type="submission" date="2006-01" db="EMBL/GenBank/DDBJ databases">
        <title>Genome of the cyst-dividing bacterium Ramlibacter tataouinensis.</title>
        <authorList>
            <person name="Barakat M."/>
            <person name="Ortet P."/>
            <person name="De Luca G."/>
            <person name="Jourlin-Castelli C."/>
            <person name="Ansaldi M."/>
            <person name="Py B."/>
            <person name="Fichant G."/>
            <person name="Coutinho P."/>
            <person name="Voulhoux R."/>
            <person name="Bastien O."/>
            <person name="Roy S."/>
            <person name="Marechal E."/>
            <person name="Henrissat B."/>
            <person name="Quentin Y."/>
            <person name="Noirot P."/>
            <person name="Filloux A."/>
            <person name="Mejean V."/>
            <person name="DuBow M."/>
            <person name="Barras F."/>
            <person name="Heulin T."/>
        </authorList>
    </citation>
    <scope>NUCLEOTIDE SEQUENCE [LARGE SCALE GENOMIC DNA]</scope>
    <source>
        <strain evidence="4">ATCC BAA-407 / DSM 14655 / LMG 21543 / TTB310</strain>
    </source>
</reference>
<proteinExistence type="inferred from homology"/>
<name>F5XXS5_RAMTT</name>
<dbReference type="PATRIC" id="fig|365046.3.peg.2008"/>
<evidence type="ECO:0000256" key="1">
    <source>
        <dbReference type="ARBA" id="ARBA00010645"/>
    </source>
</evidence>
<keyword evidence="4" id="KW-1185">Reference proteome</keyword>
<evidence type="ECO:0000256" key="2">
    <source>
        <dbReference type="HAMAP-Rule" id="MF_00460"/>
    </source>
</evidence>
<evidence type="ECO:0000313" key="4">
    <source>
        <dbReference type="Proteomes" id="UP000008385"/>
    </source>
</evidence>
<comment type="similarity">
    <text evidence="1 2">Belongs to the UPF0125 (RnfH) family.</text>
</comment>
<evidence type="ECO:0000313" key="3">
    <source>
        <dbReference type="EMBL" id="AEG93060.1"/>
    </source>
</evidence>
<dbReference type="InterPro" id="IPR005346">
    <property type="entry name" value="RnfH"/>
</dbReference>